<dbReference type="RefSeq" id="XP_056788850.1">
    <property type="nucleotide sequence ID" value="XM_056935926.1"/>
</dbReference>
<feature type="region of interest" description="Disordered" evidence="2">
    <location>
        <begin position="608"/>
        <end position="670"/>
    </location>
</feature>
<feature type="compositionally biased region" description="Low complexity" evidence="2">
    <location>
        <begin position="28"/>
        <end position="52"/>
    </location>
</feature>
<dbReference type="Gene3D" id="2.30.29.30">
    <property type="entry name" value="Pleckstrin-homology domain (PH domain)/Phosphotyrosine-binding domain (PTB)"/>
    <property type="match status" value="1"/>
</dbReference>
<feature type="region of interest" description="Disordered" evidence="2">
    <location>
        <begin position="697"/>
        <end position="843"/>
    </location>
</feature>
<reference evidence="4" key="2">
    <citation type="journal article" date="2023" name="IMA Fungus">
        <title>Comparative genomic study of the Penicillium genus elucidates a diverse pangenome and 15 lateral gene transfer events.</title>
        <authorList>
            <person name="Petersen C."/>
            <person name="Sorensen T."/>
            <person name="Nielsen M.R."/>
            <person name="Sondergaard T.E."/>
            <person name="Sorensen J.L."/>
            <person name="Fitzpatrick D.A."/>
            <person name="Frisvad J.C."/>
            <person name="Nielsen K.L."/>
        </authorList>
    </citation>
    <scope>NUCLEOTIDE SEQUENCE</scope>
    <source>
        <strain evidence="4">IBT 30728</strain>
    </source>
</reference>
<dbReference type="SUPFAM" id="SSF50729">
    <property type="entry name" value="PH domain-like"/>
    <property type="match status" value="1"/>
</dbReference>
<feature type="compositionally biased region" description="Basic and acidic residues" evidence="2">
    <location>
        <begin position="653"/>
        <end position="666"/>
    </location>
</feature>
<keyword evidence="1" id="KW-0597">Phosphoprotein</keyword>
<reference evidence="4" key="1">
    <citation type="submission" date="2022-12" db="EMBL/GenBank/DDBJ databases">
        <authorList>
            <person name="Petersen C."/>
        </authorList>
    </citation>
    <scope>NUCLEOTIDE SEQUENCE</scope>
    <source>
        <strain evidence="4">IBT 30728</strain>
    </source>
</reference>
<dbReference type="PROSITE" id="PS50003">
    <property type="entry name" value="PH_DOMAIN"/>
    <property type="match status" value="1"/>
</dbReference>
<comment type="caution">
    <text evidence="4">The sequence shown here is derived from an EMBL/GenBank/DDBJ whole genome shotgun (WGS) entry which is preliminary data.</text>
</comment>
<evidence type="ECO:0000256" key="1">
    <source>
        <dbReference type="ARBA" id="ARBA00022553"/>
    </source>
</evidence>
<dbReference type="CDD" id="cd13311">
    <property type="entry name" value="PH_Slm1"/>
    <property type="match status" value="1"/>
</dbReference>
<feature type="region of interest" description="Disordered" evidence="2">
    <location>
        <begin position="81"/>
        <end position="152"/>
    </location>
</feature>
<feature type="compositionally biased region" description="Polar residues" evidence="2">
    <location>
        <begin position="90"/>
        <end position="110"/>
    </location>
</feature>
<keyword evidence="5" id="KW-1185">Reference proteome</keyword>
<dbReference type="SMART" id="SM00233">
    <property type="entry name" value="PH"/>
    <property type="match status" value="1"/>
</dbReference>
<evidence type="ECO:0000313" key="4">
    <source>
        <dbReference type="EMBL" id="KAJ5482878.1"/>
    </source>
</evidence>
<sequence>MTTAAQPQTPLHDSYSIPHPHESGATIRGYSGVRSSSRPSSYAGPSSAYNPSQEQSNQLAHNPRFREDFEAASRRSSILMDGQAGGSAPVQRSASVMSRGPSRSGTLQKKSSLSRRSSLRRSGSRRSTRAGSVRSLSLGARERYNPDGEDDRNNVFAVPIPTHGNPTEVLADRFQAWRKVLKDLIAFFKDIQKSYETRAKLFQSATSVMGHHSMPPNFLESGGLADAHDILQHFHRQGLAEAQKAADVEVEVISQLTGLRSDLQKKTKEIKSLSGDFKNTVDKEVEGTRKAVRNLHEVLGLVDTDPSATSGKGDPFLQRLNVDRQIEKQIEEENYLHRAYLNLENSGRELESIVVSEIQKAYNAYAIILKKEADEAYDTVEKLRAGPISMPQDHEWNAFVATSSELVDPRIPLRNVDSVTYDGIDHPAAAEVRAGMLERKSKYLKSYTPGWYVLSPTHLHEFKSADRVAFQTPVMSLYLPEQKVGTHSEENSSSHKFLLKGRQTGAMHRGHSWVFRAESHETMMEWYHDIAKLCNSTGEARNAFVRQHVRSVSGRSTHSDVMEDDEADQTPYSAGSVVLAQERPTSATRQPGGAFPSDVQIDRQLAAPMSPSSENSSNGRDMIAAATGLPDGTGEAGPARYYGAGEPELATSDAREIDDGSTRVDPSRSQMNRQDYTRHGSYYGDWMGPAAILAVQQQNQQKQAAEPEVSDYQERPEEQKAVEGSGGIYQAGEHHDTSDRYDMNDRYDPIDHQDAPASGQRVRPESVSTVPTNTNGTDYTYNTMATSIDESPELGPKGTAVASSSTPTAAIPLPIRNLEQESPASKPDSANMGQPTRAPLVQLDSVLSIDQKIPGRYPPTNVAA</sequence>
<evidence type="ECO:0000256" key="2">
    <source>
        <dbReference type="SAM" id="MobiDB-lite"/>
    </source>
</evidence>
<protein>
    <recommendedName>
        <fullName evidence="3">PH domain-containing protein</fullName>
    </recommendedName>
</protein>
<name>A0A9W9X368_9EURO</name>
<evidence type="ECO:0000259" key="3">
    <source>
        <dbReference type="PROSITE" id="PS50003"/>
    </source>
</evidence>
<feature type="region of interest" description="Disordered" evidence="2">
    <location>
        <begin position="1"/>
        <end position="64"/>
    </location>
</feature>
<dbReference type="InterPro" id="IPR046869">
    <property type="entry name" value="SLM1/RGC1-like_PH"/>
</dbReference>
<feature type="compositionally biased region" description="Polar residues" evidence="2">
    <location>
        <begin position="1"/>
        <end position="11"/>
    </location>
</feature>
<dbReference type="InterPro" id="IPR043453">
    <property type="entry name" value="Slm1_PH"/>
</dbReference>
<dbReference type="InterPro" id="IPR001849">
    <property type="entry name" value="PH_domain"/>
</dbReference>
<dbReference type="InterPro" id="IPR011993">
    <property type="entry name" value="PH-like_dom_sf"/>
</dbReference>
<feature type="domain" description="PH" evidence="3">
    <location>
        <begin position="430"/>
        <end position="535"/>
    </location>
</feature>
<dbReference type="InterPro" id="IPR027267">
    <property type="entry name" value="AH/BAR_dom_sf"/>
</dbReference>
<feature type="region of interest" description="Disordered" evidence="2">
    <location>
        <begin position="551"/>
        <end position="572"/>
    </location>
</feature>
<feature type="compositionally biased region" description="Polar residues" evidence="2">
    <location>
        <begin position="610"/>
        <end position="619"/>
    </location>
</feature>
<dbReference type="InterPro" id="IPR046868">
    <property type="entry name" value="BAR_4"/>
</dbReference>
<feature type="compositionally biased region" description="Basic residues" evidence="2">
    <location>
        <begin position="117"/>
        <end position="128"/>
    </location>
</feature>
<feature type="compositionally biased region" description="Basic and acidic residues" evidence="2">
    <location>
        <begin position="732"/>
        <end position="754"/>
    </location>
</feature>
<feature type="compositionally biased region" description="Low complexity" evidence="2">
    <location>
        <begin position="799"/>
        <end position="810"/>
    </location>
</feature>
<feature type="compositionally biased region" description="Low complexity" evidence="2">
    <location>
        <begin position="772"/>
        <end position="783"/>
    </location>
</feature>
<dbReference type="Pfam" id="PF20399">
    <property type="entry name" value="PH_20"/>
    <property type="match status" value="1"/>
</dbReference>
<organism evidence="4 5">
    <name type="scientific">Penicillium diatomitis</name>
    <dbReference type="NCBI Taxonomy" id="2819901"/>
    <lineage>
        <taxon>Eukaryota</taxon>
        <taxon>Fungi</taxon>
        <taxon>Dikarya</taxon>
        <taxon>Ascomycota</taxon>
        <taxon>Pezizomycotina</taxon>
        <taxon>Eurotiomycetes</taxon>
        <taxon>Eurotiomycetidae</taxon>
        <taxon>Eurotiales</taxon>
        <taxon>Aspergillaceae</taxon>
        <taxon>Penicillium</taxon>
    </lineage>
</organism>
<feature type="compositionally biased region" description="Basic and acidic residues" evidence="2">
    <location>
        <begin position="712"/>
        <end position="721"/>
    </location>
</feature>
<gene>
    <name evidence="4" type="ORF">N7539_006324</name>
</gene>
<proteinExistence type="predicted"/>
<dbReference type="Gene3D" id="1.20.1270.60">
    <property type="entry name" value="Arfaptin homology (AH) domain/BAR domain"/>
    <property type="match status" value="1"/>
</dbReference>
<dbReference type="PANTHER" id="PTHR31941">
    <property type="entry name" value="CYTOSKELETAL SIGNALING PROTEIN SLM1"/>
    <property type="match status" value="1"/>
</dbReference>
<accession>A0A9W9X368</accession>
<dbReference type="EMBL" id="JAPWDQ010000008">
    <property type="protein sequence ID" value="KAJ5482878.1"/>
    <property type="molecule type" value="Genomic_DNA"/>
</dbReference>
<dbReference type="AlphaFoldDB" id="A0A9W9X368"/>
<evidence type="ECO:0000313" key="5">
    <source>
        <dbReference type="Proteomes" id="UP001148312"/>
    </source>
</evidence>
<dbReference type="PANTHER" id="PTHR31941:SF16">
    <property type="entry name" value="PHOSPHATIDYLINOSITOL 4,5-BISPHOSPHATE-BINDING PROTEIN SLM1-RELATED"/>
    <property type="match status" value="1"/>
</dbReference>
<dbReference type="Pfam" id="PF20400">
    <property type="entry name" value="BAR_4"/>
    <property type="match status" value="1"/>
</dbReference>
<dbReference type="Proteomes" id="UP001148312">
    <property type="component" value="Unassembled WGS sequence"/>
</dbReference>
<dbReference type="GeneID" id="81626175"/>